<dbReference type="RefSeq" id="WP_062687456.1">
    <property type="nucleotide sequence ID" value="NZ_KQ758744.1"/>
</dbReference>
<feature type="transmembrane region" description="Helical" evidence="1">
    <location>
        <begin position="70"/>
        <end position="89"/>
    </location>
</feature>
<dbReference type="InterPro" id="IPR051790">
    <property type="entry name" value="Cytochrome_c-biogenesis_DsbD"/>
</dbReference>
<accession>A0A0V8J9Z4</accession>
<keyword evidence="1" id="KW-0812">Transmembrane</keyword>
<feature type="domain" description="Urease accessory protein UreH-like transmembrane" evidence="2">
    <location>
        <begin position="31"/>
        <end position="235"/>
    </location>
</feature>
<dbReference type="PANTHER" id="PTHR31272:SF4">
    <property type="entry name" value="CYTOCHROME C-TYPE BIOGENESIS PROTEIN HI_1454-RELATED"/>
    <property type="match status" value="1"/>
</dbReference>
<organism evidence="3 4">
    <name type="scientific">Priestia veravalensis</name>
    <dbReference type="NCBI Taxonomy" id="1414648"/>
    <lineage>
        <taxon>Bacteria</taxon>
        <taxon>Bacillati</taxon>
        <taxon>Bacillota</taxon>
        <taxon>Bacilli</taxon>
        <taxon>Bacillales</taxon>
        <taxon>Bacillaceae</taxon>
        <taxon>Priestia</taxon>
    </lineage>
</organism>
<keyword evidence="1" id="KW-0472">Membrane</keyword>
<comment type="caution">
    <text evidence="3">The sequence shown here is derived from an EMBL/GenBank/DDBJ whole genome shotgun (WGS) entry which is preliminary data.</text>
</comment>
<dbReference type="Proteomes" id="UP000053681">
    <property type="component" value="Unassembled WGS sequence"/>
</dbReference>
<sequence>MYNILTKVSQLFSEPFRNMAYTAESFPVLFALFLGIVGAIAPCQFTSNISAFVLYANESLKRKREVWKDLLLYVLGKILAFSLLGLFTWWIGQEFQRNLTLYFPYARKFIGPLYLIIGFYLLGLFKLKGNFNLSPIFKKKNSLLSSFLLGFSTSLAFCPTMFVIFFVTLMPTVLNVNYGAILPTIFAIGTAIPFLIGISLIFYLNLNSIVYKKGRKIGYVIQRIAGVFLLIIGVLDIITYW</sequence>
<gene>
    <name evidence="3" type="ORF">AS180_20970</name>
</gene>
<proteinExistence type="predicted"/>
<name>A0A0V8J9Z4_9BACI</name>
<dbReference type="PANTHER" id="PTHR31272">
    <property type="entry name" value="CYTOCHROME C-TYPE BIOGENESIS PROTEIN HI_1454-RELATED"/>
    <property type="match status" value="1"/>
</dbReference>
<evidence type="ECO:0000256" key="1">
    <source>
        <dbReference type="SAM" id="Phobius"/>
    </source>
</evidence>
<evidence type="ECO:0000313" key="4">
    <source>
        <dbReference type="Proteomes" id="UP000053681"/>
    </source>
</evidence>
<evidence type="ECO:0000313" key="3">
    <source>
        <dbReference type="EMBL" id="KSU84002.1"/>
    </source>
</evidence>
<feature type="transmembrane region" description="Helical" evidence="1">
    <location>
        <begin position="217"/>
        <end position="240"/>
    </location>
</feature>
<feature type="transmembrane region" description="Helical" evidence="1">
    <location>
        <begin position="181"/>
        <end position="205"/>
    </location>
</feature>
<protein>
    <submittedName>
        <fullName evidence="3">Cytochrome C biosynthesis protein</fullName>
    </submittedName>
</protein>
<feature type="transmembrane region" description="Helical" evidence="1">
    <location>
        <begin position="109"/>
        <end position="127"/>
    </location>
</feature>
<feature type="transmembrane region" description="Helical" evidence="1">
    <location>
        <begin position="147"/>
        <end position="169"/>
    </location>
</feature>
<keyword evidence="4" id="KW-1185">Reference proteome</keyword>
<reference evidence="3 4" key="1">
    <citation type="submission" date="2015-11" db="EMBL/GenBank/DDBJ databases">
        <title>Bacillus caseinolyticus sp nov.</title>
        <authorList>
            <person name="Dastager S.G."/>
            <person name="Mawlankar R."/>
        </authorList>
    </citation>
    <scope>NUCLEOTIDE SEQUENCE [LARGE SCALE GENOMIC DNA]</scope>
    <source>
        <strain evidence="3 4">SGD-V-76</strain>
    </source>
</reference>
<dbReference type="InterPro" id="IPR039447">
    <property type="entry name" value="UreH-like_TM_dom"/>
</dbReference>
<dbReference type="Pfam" id="PF13386">
    <property type="entry name" value="DsbD_2"/>
    <property type="match status" value="1"/>
</dbReference>
<evidence type="ECO:0000259" key="2">
    <source>
        <dbReference type="Pfam" id="PF13386"/>
    </source>
</evidence>
<feature type="transmembrane region" description="Helical" evidence="1">
    <location>
        <begin position="26"/>
        <end position="49"/>
    </location>
</feature>
<dbReference type="EMBL" id="LNQP01000130">
    <property type="protein sequence ID" value="KSU84002.1"/>
    <property type="molecule type" value="Genomic_DNA"/>
</dbReference>
<dbReference type="AlphaFoldDB" id="A0A0V8J9Z4"/>
<keyword evidence="1" id="KW-1133">Transmembrane helix</keyword>